<dbReference type="InterPro" id="IPR006638">
    <property type="entry name" value="Elp3/MiaA/NifB-like_rSAM"/>
</dbReference>
<comment type="cofactor">
    <cofactor evidence="1">
        <name>[4Fe-4S] cluster</name>
        <dbReference type="ChEBI" id="CHEBI:49883"/>
    </cofactor>
</comment>
<keyword evidence="2" id="KW-0949">S-adenosyl-L-methionine</keyword>
<dbReference type="PANTHER" id="PTHR43288">
    <property type="entry name" value="BIOTIN SYNTHASE-RELATED PROTEIN, RADICAL SAM SUPERFAMILY"/>
    <property type="match status" value="1"/>
</dbReference>
<dbReference type="Pfam" id="PF04055">
    <property type="entry name" value="Radical_SAM"/>
    <property type="match status" value="1"/>
</dbReference>
<keyword evidence="4" id="KW-0408">Iron</keyword>
<feature type="domain" description="Radical SAM core" evidence="6">
    <location>
        <begin position="49"/>
        <end position="274"/>
    </location>
</feature>
<dbReference type="SFLD" id="SFLDG01113">
    <property type="entry name" value="Uncharacterised_Radical_SAM_Su"/>
    <property type="match status" value="1"/>
</dbReference>
<protein>
    <submittedName>
        <fullName evidence="7">Radical SAM protein</fullName>
    </submittedName>
</protein>
<evidence type="ECO:0000256" key="1">
    <source>
        <dbReference type="ARBA" id="ARBA00001966"/>
    </source>
</evidence>
<dbReference type="EMBL" id="JACPRF010000127">
    <property type="protein sequence ID" value="MBI2876051.1"/>
    <property type="molecule type" value="Genomic_DNA"/>
</dbReference>
<gene>
    <name evidence="7" type="ORF">HYY20_04145</name>
</gene>
<evidence type="ECO:0000256" key="4">
    <source>
        <dbReference type="ARBA" id="ARBA00023004"/>
    </source>
</evidence>
<dbReference type="PROSITE" id="PS51918">
    <property type="entry name" value="RADICAL_SAM"/>
    <property type="match status" value="1"/>
</dbReference>
<dbReference type="GO" id="GO:0051536">
    <property type="term" value="F:iron-sulfur cluster binding"/>
    <property type="evidence" value="ECO:0007669"/>
    <property type="project" value="UniProtKB-KW"/>
</dbReference>
<dbReference type="SFLD" id="SFLDS00029">
    <property type="entry name" value="Radical_SAM"/>
    <property type="match status" value="1"/>
</dbReference>
<keyword evidence="3" id="KW-0479">Metal-binding</keyword>
<keyword evidence="5" id="KW-0411">Iron-sulfur</keyword>
<dbReference type="SMART" id="SM00729">
    <property type="entry name" value="Elp3"/>
    <property type="match status" value="1"/>
</dbReference>
<evidence type="ECO:0000313" key="8">
    <source>
        <dbReference type="Proteomes" id="UP000769766"/>
    </source>
</evidence>
<organism evidence="7 8">
    <name type="scientific">Tectimicrobiota bacterium</name>
    <dbReference type="NCBI Taxonomy" id="2528274"/>
    <lineage>
        <taxon>Bacteria</taxon>
        <taxon>Pseudomonadati</taxon>
        <taxon>Nitrospinota/Tectimicrobiota group</taxon>
        <taxon>Candidatus Tectimicrobiota</taxon>
    </lineage>
</organism>
<dbReference type="GO" id="GO:0003824">
    <property type="term" value="F:catalytic activity"/>
    <property type="evidence" value="ECO:0007669"/>
    <property type="project" value="InterPro"/>
</dbReference>
<accession>A0A932CN81</accession>
<dbReference type="InterPro" id="IPR058240">
    <property type="entry name" value="rSAM_sf"/>
</dbReference>
<comment type="caution">
    <text evidence="7">The sequence shown here is derived from an EMBL/GenBank/DDBJ whole genome shotgun (WGS) entry which is preliminary data.</text>
</comment>
<evidence type="ECO:0000256" key="5">
    <source>
        <dbReference type="ARBA" id="ARBA00023014"/>
    </source>
</evidence>
<dbReference type="SUPFAM" id="SSF102114">
    <property type="entry name" value="Radical SAM enzymes"/>
    <property type="match status" value="1"/>
</dbReference>
<dbReference type="GO" id="GO:0046872">
    <property type="term" value="F:metal ion binding"/>
    <property type="evidence" value="ECO:0007669"/>
    <property type="project" value="UniProtKB-KW"/>
</dbReference>
<evidence type="ECO:0000259" key="6">
    <source>
        <dbReference type="PROSITE" id="PS51918"/>
    </source>
</evidence>
<dbReference type="InterPro" id="IPR013785">
    <property type="entry name" value="Aldolase_TIM"/>
</dbReference>
<evidence type="ECO:0000256" key="3">
    <source>
        <dbReference type="ARBA" id="ARBA00022723"/>
    </source>
</evidence>
<dbReference type="InterPro" id="IPR007197">
    <property type="entry name" value="rSAM"/>
</dbReference>
<name>A0A932CN81_UNCTE</name>
<dbReference type="AlphaFoldDB" id="A0A932CN81"/>
<sequence length="336" mass="36570">MESLGDREAVDLTILDPFRQGWALGRRNFGPEIYFFAPAIKHYETEEYSNQGPPRFVPISITGQTCALQCDHCQGRILRGMAPAASPDKLLATAATLAQRGTQGILVSGGSQADGMVPLKGFLPALQEIKERYRLQIIVHLGLVDEALAAGLAEARVDAAMLDVIGCDQTIREVYHLEATPVDYAASLRWLTTYGVETVPHVVIGLHYGRIAGEREALRIISQFPVASLVLVGLLPLYDTPMEGITPPSPEEMGELFLQARLLFPHTPVLLGCERPAGEHKGQTDLYALKAGLNGIAYPAEGIVGAAQDLGLQPIFSPWCCSLIFQMKRDEEIIAK</sequence>
<evidence type="ECO:0000313" key="7">
    <source>
        <dbReference type="EMBL" id="MBI2876051.1"/>
    </source>
</evidence>
<dbReference type="Gene3D" id="3.20.20.70">
    <property type="entry name" value="Aldolase class I"/>
    <property type="match status" value="1"/>
</dbReference>
<evidence type="ECO:0000256" key="2">
    <source>
        <dbReference type="ARBA" id="ARBA00022691"/>
    </source>
</evidence>
<reference evidence="7" key="1">
    <citation type="submission" date="2020-07" db="EMBL/GenBank/DDBJ databases">
        <title>Huge and variable diversity of episymbiotic CPR bacteria and DPANN archaea in groundwater ecosystems.</title>
        <authorList>
            <person name="He C.Y."/>
            <person name="Keren R."/>
            <person name="Whittaker M."/>
            <person name="Farag I.F."/>
            <person name="Doudna J."/>
            <person name="Cate J.H.D."/>
            <person name="Banfield J.F."/>
        </authorList>
    </citation>
    <scope>NUCLEOTIDE SEQUENCE</scope>
    <source>
        <strain evidence="7">NC_groundwater_672_Ag_B-0.1um_62_36</strain>
    </source>
</reference>
<dbReference type="Proteomes" id="UP000769766">
    <property type="component" value="Unassembled WGS sequence"/>
</dbReference>
<dbReference type="PANTHER" id="PTHR43288:SF2">
    <property type="entry name" value="RADICAL SAM CORE DOMAIN-CONTAINING PROTEIN"/>
    <property type="match status" value="1"/>
</dbReference>
<proteinExistence type="predicted"/>